<keyword evidence="2" id="KW-1185">Reference proteome</keyword>
<gene>
    <name evidence="1" type="ORF">COLO4_22577</name>
</gene>
<dbReference type="AlphaFoldDB" id="A0A1R3ILE2"/>
<dbReference type="Proteomes" id="UP000187203">
    <property type="component" value="Unassembled WGS sequence"/>
</dbReference>
<sequence length="99" mass="11060">MTFTTATKPDPCCNWVSDLDHVSLSPPLASLWFNSQRFLPEKTKIFFSRINNNPRGAELAAGHSDIALKLLLTYYGKLGFAKKGNKKGGEYEIPTRNVN</sequence>
<comment type="caution">
    <text evidence="1">The sequence shown here is derived from an EMBL/GenBank/DDBJ whole genome shotgun (WGS) entry which is preliminary data.</text>
</comment>
<dbReference type="EMBL" id="AWUE01017987">
    <property type="protein sequence ID" value="OMO83361.1"/>
    <property type="molecule type" value="Genomic_DNA"/>
</dbReference>
<reference evidence="2" key="1">
    <citation type="submission" date="2013-09" db="EMBL/GenBank/DDBJ databases">
        <title>Corchorus olitorius genome sequencing.</title>
        <authorList>
            <person name="Alam M."/>
            <person name="Haque M.S."/>
            <person name="Islam M.S."/>
            <person name="Emdad E.M."/>
            <person name="Islam M.M."/>
            <person name="Ahmed B."/>
            <person name="Halim A."/>
            <person name="Hossen Q.M.M."/>
            <person name="Hossain M.Z."/>
            <person name="Ahmed R."/>
            <person name="Khan M.M."/>
            <person name="Islam R."/>
            <person name="Rashid M.M."/>
            <person name="Khan S.A."/>
            <person name="Rahman M.S."/>
            <person name="Alam M."/>
            <person name="Yahiya A.S."/>
            <person name="Khan M.S."/>
            <person name="Azam M.S."/>
            <person name="Haque T."/>
            <person name="Lashkar M.Z.H."/>
            <person name="Akhand A.I."/>
            <person name="Morshed G."/>
            <person name="Roy S."/>
            <person name="Uddin K.S."/>
            <person name="Rabeya T."/>
            <person name="Hossain A.S."/>
            <person name="Chowdhury A."/>
            <person name="Snigdha A.R."/>
            <person name="Mortoza M.S."/>
            <person name="Matin S.A."/>
            <person name="Hoque S.M.E."/>
            <person name="Islam M.K."/>
            <person name="Roy D.K."/>
            <person name="Haider R."/>
            <person name="Moosa M.M."/>
            <person name="Elias S.M."/>
            <person name="Hasan A.M."/>
            <person name="Jahan S."/>
            <person name="Shafiuddin M."/>
            <person name="Mahmood N."/>
            <person name="Shommy N.S."/>
        </authorList>
    </citation>
    <scope>NUCLEOTIDE SEQUENCE [LARGE SCALE GENOMIC DNA]</scope>
    <source>
        <strain evidence="2">cv. O-4</strain>
    </source>
</reference>
<organism evidence="1 2">
    <name type="scientific">Corchorus olitorius</name>
    <dbReference type="NCBI Taxonomy" id="93759"/>
    <lineage>
        <taxon>Eukaryota</taxon>
        <taxon>Viridiplantae</taxon>
        <taxon>Streptophyta</taxon>
        <taxon>Embryophyta</taxon>
        <taxon>Tracheophyta</taxon>
        <taxon>Spermatophyta</taxon>
        <taxon>Magnoliopsida</taxon>
        <taxon>eudicotyledons</taxon>
        <taxon>Gunneridae</taxon>
        <taxon>Pentapetalae</taxon>
        <taxon>rosids</taxon>
        <taxon>malvids</taxon>
        <taxon>Malvales</taxon>
        <taxon>Malvaceae</taxon>
        <taxon>Grewioideae</taxon>
        <taxon>Apeibeae</taxon>
        <taxon>Corchorus</taxon>
    </lineage>
</organism>
<proteinExistence type="predicted"/>
<accession>A0A1R3ILE2</accession>
<name>A0A1R3ILE2_9ROSI</name>
<protein>
    <submittedName>
        <fullName evidence="1">Uncharacterized protein</fullName>
    </submittedName>
</protein>
<evidence type="ECO:0000313" key="1">
    <source>
        <dbReference type="EMBL" id="OMO83361.1"/>
    </source>
</evidence>
<evidence type="ECO:0000313" key="2">
    <source>
        <dbReference type="Proteomes" id="UP000187203"/>
    </source>
</evidence>